<feature type="region of interest" description="Disordered" evidence="5">
    <location>
        <begin position="304"/>
        <end position="354"/>
    </location>
</feature>
<dbReference type="Proteomes" id="UP000193240">
    <property type="component" value="Unassembled WGS sequence"/>
</dbReference>
<keyword evidence="2 4" id="KW-0863">Zinc-finger</keyword>
<feature type="zinc finger region" description="C3H1-type" evidence="4">
    <location>
        <begin position="193"/>
        <end position="221"/>
    </location>
</feature>
<evidence type="ECO:0000313" key="8">
    <source>
        <dbReference type="Proteomes" id="UP000193240"/>
    </source>
</evidence>
<dbReference type="EMBL" id="KZ107838">
    <property type="protein sequence ID" value="OSS53571.1"/>
    <property type="molecule type" value="Genomic_DNA"/>
</dbReference>
<dbReference type="STRING" id="105696.A0A1Y2MC57"/>
<name>A0A1Y2MC57_EPING</name>
<protein>
    <recommendedName>
        <fullName evidence="6">C3H1-type domain-containing protein</fullName>
    </recommendedName>
</protein>
<dbReference type="PANTHER" id="PTHR46156">
    <property type="entry name" value="CCCH ZINGC FINGER"/>
    <property type="match status" value="1"/>
</dbReference>
<dbReference type="Gene3D" id="4.10.1000.10">
    <property type="entry name" value="Zinc finger, CCCH-type"/>
    <property type="match status" value="2"/>
</dbReference>
<dbReference type="PROSITE" id="PS50103">
    <property type="entry name" value="ZF_C3H1"/>
    <property type="match status" value="3"/>
</dbReference>
<evidence type="ECO:0000313" key="7">
    <source>
        <dbReference type="EMBL" id="OSS53571.1"/>
    </source>
</evidence>
<dbReference type="InParanoid" id="A0A1Y2MC57"/>
<organism evidence="7 8">
    <name type="scientific">Epicoccum nigrum</name>
    <name type="common">Soil fungus</name>
    <name type="synonym">Epicoccum purpurascens</name>
    <dbReference type="NCBI Taxonomy" id="105696"/>
    <lineage>
        <taxon>Eukaryota</taxon>
        <taxon>Fungi</taxon>
        <taxon>Dikarya</taxon>
        <taxon>Ascomycota</taxon>
        <taxon>Pezizomycotina</taxon>
        <taxon>Dothideomycetes</taxon>
        <taxon>Pleosporomycetidae</taxon>
        <taxon>Pleosporales</taxon>
        <taxon>Pleosporineae</taxon>
        <taxon>Didymellaceae</taxon>
        <taxon>Epicoccum</taxon>
    </lineage>
</organism>
<dbReference type="InterPro" id="IPR000571">
    <property type="entry name" value="Znf_CCCH"/>
</dbReference>
<feature type="compositionally biased region" description="Polar residues" evidence="5">
    <location>
        <begin position="10"/>
        <end position="19"/>
    </location>
</feature>
<gene>
    <name evidence="7" type="ORF">B5807_00988</name>
</gene>
<feature type="region of interest" description="Disordered" evidence="5">
    <location>
        <begin position="1"/>
        <end position="169"/>
    </location>
</feature>
<dbReference type="PANTHER" id="PTHR46156:SF1">
    <property type="entry name" value="ZINC FINGER CCCH DOMAIN-CONTAINING PROTEIN 3"/>
    <property type="match status" value="1"/>
</dbReference>
<keyword evidence="3 4" id="KW-0862">Zinc</keyword>
<evidence type="ECO:0000256" key="2">
    <source>
        <dbReference type="ARBA" id="ARBA00022771"/>
    </source>
</evidence>
<feature type="domain" description="C3H1-type" evidence="6">
    <location>
        <begin position="277"/>
        <end position="300"/>
    </location>
</feature>
<keyword evidence="1 4" id="KW-0479">Metal-binding</keyword>
<proteinExistence type="predicted"/>
<feature type="compositionally biased region" description="Basic and acidic residues" evidence="5">
    <location>
        <begin position="37"/>
        <end position="47"/>
    </location>
</feature>
<feature type="domain" description="C3H1-type" evidence="6">
    <location>
        <begin position="222"/>
        <end position="248"/>
    </location>
</feature>
<evidence type="ECO:0000256" key="1">
    <source>
        <dbReference type="ARBA" id="ARBA00022723"/>
    </source>
</evidence>
<dbReference type="AlphaFoldDB" id="A0A1Y2MC57"/>
<feature type="domain" description="C3H1-type" evidence="6">
    <location>
        <begin position="193"/>
        <end position="221"/>
    </location>
</feature>
<feature type="compositionally biased region" description="Low complexity" evidence="5">
    <location>
        <begin position="93"/>
        <end position="109"/>
    </location>
</feature>
<sequence>MAPAGRPPYTQDQINAMSTNEEKIRARAELNSYIARMKREQQEREQQEQLAQSSTGDDDSGAATEYSSTGSYNPRGRGASKYRGGSSRGRGGFSPYRRGSPRGRGASYYHPYQRPPPTYSAPRFQNRSVVFNKPEPSADASKDESTSGPSSALPSAAHSREHSQVPPEPTQLCATFTSTGLCTRHGCPLLHDPDQQALCKRWLYKNDCNLGEHCALSHESTPHNVPTCLHFQQARCTNEECRFAHIRVNPAAQVCDAFGRLGYCEKGVACADLHAYECPDFANKGECIRGDKCQHRHVYRASRMRKSNIRSSSPEDESQATSTEVEAVEPQAQSLGTEHLFAQQEDYVPLDAGD</sequence>
<evidence type="ECO:0000256" key="5">
    <source>
        <dbReference type="SAM" id="MobiDB-lite"/>
    </source>
</evidence>
<accession>A0A1Y2MC57</accession>
<dbReference type="GO" id="GO:0008270">
    <property type="term" value="F:zinc ion binding"/>
    <property type="evidence" value="ECO:0007669"/>
    <property type="project" value="UniProtKB-KW"/>
</dbReference>
<dbReference type="SMART" id="SM00356">
    <property type="entry name" value="ZnF_C3H1"/>
    <property type="match status" value="5"/>
</dbReference>
<reference evidence="7 8" key="1">
    <citation type="journal article" date="2017" name="Genome Announc.">
        <title>Genome sequence of the saprophytic ascomycete Epicoccum nigrum ICMP 19927 strain isolated from New Zealand.</title>
        <authorList>
            <person name="Fokin M."/>
            <person name="Fleetwood D."/>
            <person name="Weir B.S."/>
            <person name="Villas-Boas S.G."/>
        </authorList>
    </citation>
    <scope>NUCLEOTIDE SEQUENCE [LARGE SCALE GENOMIC DNA]</scope>
    <source>
        <strain evidence="7 8">ICMP 19927</strain>
    </source>
</reference>
<keyword evidence="8" id="KW-1185">Reference proteome</keyword>
<feature type="compositionally biased region" description="Low complexity" evidence="5">
    <location>
        <begin position="75"/>
        <end position="85"/>
    </location>
</feature>
<dbReference type="GO" id="GO:0005634">
    <property type="term" value="C:nucleus"/>
    <property type="evidence" value="ECO:0007669"/>
    <property type="project" value="TreeGrafter"/>
</dbReference>
<evidence type="ECO:0000256" key="3">
    <source>
        <dbReference type="ARBA" id="ARBA00022833"/>
    </source>
</evidence>
<evidence type="ECO:0000256" key="4">
    <source>
        <dbReference type="PROSITE-ProRule" id="PRU00723"/>
    </source>
</evidence>
<feature type="zinc finger region" description="C3H1-type" evidence="4">
    <location>
        <begin position="222"/>
        <end position="248"/>
    </location>
</feature>
<dbReference type="OMA" id="TQQADFV"/>
<evidence type="ECO:0000259" key="6">
    <source>
        <dbReference type="PROSITE" id="PS50103"/>
    </source>
</evidence>
<dbReference type="InterPro" id="IPR036855">
    <property type="entry name" value="Znf_CCCH_sf"/>
</dbReference>
<feature type="zinc finger region" description="C3H1-type" evidence="4">
    <location>
        <begin position="277"/>
        <end position="300"/>
    </location>
</feature>
<dbReference type="SUPFAM" id="SSF90229">
    <property type="entry name" value="CCCH zinc finger"/>
    <property type="match status" value="1"/>
</dbReference>